<keyword evidence="3" id="KW-1185">Reference proteome</keyword>
<dbReference type="InterPro" id="IPR035994">
    <property type="entry name" value="Nucleoside_phosphorylase_sf"/>
</dbReference>
<dbReference type="PANTHER" id="PTHR46832:SF1">
    <property type="entry name" value="5'-METHYLTHIOADENOSINE_S-ADENOSYLHOMOCYSTEINE NUCLEOSIDASE"/>
    <property type="match status" value="1"/>
</dbReference>
<name>A0ABN8S1E3_9CNID</name>
<dbReference type="PANTHER" id="PTHR46832">
    <property type="entry name" value="5'-METHYLTHIOADENOSINE/S-ADENOSYLHOMOCYSTEINE NUCLEOSIDASE"/>
    <property type="match status" value="1"/>
</dbReference>
<protein>
    <recommendedName>
        <fullName evidence="1">Nucleoside phosphorylase domain-containing protein</fullName>
    </recommendedName>
</protein>
<comment type="caution">
    <text evidence="2">The sequence shown here is derived from an EMBL/GenBank/DDBJ whole genome shotgun (WGS) entry which is preliminary data.</text>
</comment>
<organism evidence="2 3">
    <name type="scientific">Porites evermanni</name>
    <dbReference type="NCBI Taxonomy" id="104178"/>
    <lineage>
        <taxon>Eukaryota</taxon>
        <taxon>Metazoa</taxon>
        <taxon>Cnidaria</taxon>
        <taxon>Anthozoa</taxon>
        <taxon>Hexacorallia</taxon>
        <taxon>Scleractinia</taxon>
        <taxon>Fungiina</taxon>
        <taxon>Poritidae</taxon>
        <taxon>Porites</taxon>
    </lineage>
</organism>
<dbReference type="Pfam" id="PF01048">
    <property type="entry name" value="PNP_UDP_1"/>
    <property type="match status" value="1"/>
</dbReference>
<reference evidence="2 3" key="1">
    <citation type="submission" date="2022-05" db="EMBL/GenBank/DDBJ databases">
        <authorList>
            <consortium name="Genoscope - CEA"/>
            <person name="William W."/>
        </authorList>
    </citation>
    <scope>NUCLEOTIDE SEQUENCE [LARGE SCALE GENOMIC DNA]</scope>
</reference>
<dbReference type="EMBL" id="CALNXI010002175">
    <property type="protein sequence ID" value="CAH3184155.1"/>
    <property type="molecule type" value="Genomic_DNA"/>
</dbReference>
<dbReference type="Proteomes" id="UP001159427">
    <property type="component" value="Unassembled WGS sequence"/>
</dbReference>
<evidence type="ECO:0000313" key="3">
    <source>
        <dbReference type="Proteomes" id="UP001159427"/>
    </source>
</evidence>
<dbReference type="Gene3D" id="3.40.50.1580">
    <property type="entry name" value="Nucleoside phosphorylase domain"/>
    <property type="match status" value="1"/>
</dbReference>
<sequence length="296" mass="32821">MSHTPDNPDPPELNDDLLKLLKPEDLPSFSVDWEDSKRDRPVDILLLTAKECEFLSCVSHLNPGFYKSWLDGLGLVYFGRTDREDESLKIAVVECSVGSVEPQASLVVAKSAVEALQPKAVLNVGYCGGLNNKVRLGNVIISSKLRTYSTFKKSKGVTENRNIAVPLSANFARLVKTANYGWKPPLSDPEQLKVEVFKDGVMLSGPMVVNDEQLRTELVKQGSDAIAVEMEGQGLYSAAHDLGIEWVIIKGVSDFADGTKSSTNSWRPFSSAMAASLTFHMLRNTRVFKKWKHYER</sequence>
<evidence type="ECO:0000259" key="1">
    <source>
        <dbReference type="Pfam" id="PF01048"/>
    </source>
</evidence>
<dbReference type="InterPro" id="IPR000845">
    <property type="entry name" value="Nucleoside_phosphorylase_d"/>
</dbReference>
<evidence type="ECO:0000313" key="2">
    <source>
        <dbReference type="EMBL" id="CAH3184155.1"/>
    </source>
</evidence>
<proteinExistence type="predicted"/>
<gene>
    <name evidence="2" type="ORF">PEVE_00015273</name>
</gene>
<feature type="domain" description="Nucleoside phosphorylase" evidence="1">
    <location>
        <begin position="90"/>
        <end position="261"/>
    </location>
</feature>
<accession>A0ABN8S1E3</accession>
<dbReference type="SUPFAM" id="SSF53167">
    <property type="entry name" value="Purine and uridine phosphorylases"/>
    <property type="match status" value="1"/>
</dbReference>
<feature type="non-terminal residue" evidence="2">
    <location>
        <position position="296"/>
    </location>
</feature>